<evidence type="ECO:0000256" key="2">
    <source>
        <dbReference type="SAM" id="Phobius"/>
    </source>
</evidence>
<keyword evidence="2" id="KW-0812">Transmembrane</keyword>
<dbReference type="EMBL" id="BJUB01000016">
    <property type="protein sequence ID" value="GEK23446.1"/>
    <property type="molecule type" value="Genomic_DNA"/>
</dbReference>
<feature type="region of interest" description="Disordered" evidence="1">
    <location>
        <begin position="37"/>
        <end position="82"/>
    </location>
</feature>
<name>A0A510V9M6_9CELL</name>
<protein>
    <submittedName>
        <fullName evidence="3">Uncharacterized protein</fullName>
    </submittedName>
</protein>
<evidence type="ECO:0000256" key="1">
    <source>
        <dbReference type="SAM" id="MobiDB-lite"/>
    </source>
</evidence>
<accession>A0A510V9M6</accession>
<dbReference type="AlphaFoldDB" id="A0A510V9M6"/>
<feature type="compositionally biased region" description="Low complexity" evidence="1">
    <location>
        <begin position="37"/>
        <end position="52"/>
    </location>
</feature>
<dbReference type="RefSeq" id="WP_146931312.1">
    <property type="nucleotide sequence ID" value="NZ_BJUB01000016.1"/>
</dbReference>
<comment type="caution">
    <text evidence="3">The sequence shown here is derived from an EMBL/GenBank/DDBJ whole genome shotgun (WGS) entry which is preliminary data.</text>
</comment>
<dbReference type="OrthoDB" id="4830007at2"/>
<gene>
    <name evidence="3" type="ORF">CXY01_39660</name>
</gene>
<dbReference type="PROSITE" id="PS51318">
    <property type="entry name" value="TAT"/>
    <property type="match status" value="1"/>
</dbReference>
<evidence type="ECO:0000313" key="4">
    <source>
        <dbReference type="Proteomes" id="UP000321118"/>
    </source>
</evidence>
<proteinExistence type="predicted"/>
<dbReference type="Proteomes" id="UP000321118">
    <property type="component" value="Unassembled WGS sequence"/>
</dbReference>
<evidence type="ECO:0000313" key="3">
    <source>
        <dbReference type="EMBL" id="GEK23446.1"/>
    </source>
</evidence>
<dbReference type="InterPro" id="IPR006311">
    <property type="entry name" value="TAT_signal"/>
</dbReference>
<reference evidence="3 4" key="1">
    <citation type="submission" date="2019-07" db="EMBL/GenBank/DDBJ databases">
        <title>Whole genome shotgun sequence of Cellulomonas xylanilytica NBRC 101102.</title>
        <authorList>
            <person name="Hosoyama A."/>
            <person name="Uohara A."/>
            <person name="Ohji S."/>
            <person name="Ichikawa N."/>
        </authorList>
    </citation>
    <scope>NUCLEOTIDE SEQUENCE [LARGE SCALE GENOMIC DNA]</scope>
    <source>
        <strain evidence="3 4">NBRC 101102</strain>
    </source>
</reference>
<organism evidence="3 4">
    <name type="scientific">Cellulomonas xylanilytica</name>
    <dbReference type="NCBI Taxonomy" id="233583"/>
    <lineage>
        <taxon>Bacteria</taxon>
        <taxon>Bacillati</taxon>
        <taxon>Actinomycetota</taxon>
        <taxon>Actinomycetes</taxon>
        <taxon>Micrococcales</taxon>
        <taxon>Cellulomonadaceae</taxon>
        <taxon>Cellulomonas</taxon>
    </lineage>
</organism>
<keyword evidence="4" id="KW-1185">Reference proteome</keyword>
<sequence>MSLTTSRRRPVLAALAVALLMIVPAVWVSASSAATAVAATPGTTPSGGSVETDVPEPTPLTSTDYDGEVGGPHQDTPDERVGEAVSTGRLVFIGAVVVVTAGIVLTLALRARRRRDPAGGR</sequence>
<keyword evidence="2" id="KW-0472">Membrane</keyword>
<keyword evidence="2" id="KW-1133">Transmembrane helix</keyword>
<feature type="transmembrane region" description="Helical" evidence="2">
    <location>
        <begin position="90"/>
        <end position="109"/>
    </location>
</feature>